<sequence>MKVHDQVPSQRLVEDECSVWKDIGGPSHHNFHQMLNETGQGGLRLPAWLPGCVPSGVIFCASEHLAASPHSLPMHT</sequence>
<protein>
    <submittedName>
        <fullName evidence="1">Serine/threonine-protein kinase STY46 isoform X2</fullName>
    </submittedName>
</protein>
<evidence type="ECO:0000313" key="1">
    <source>
        <dbReference type="EMBL" id="MBW90201.1"/>
    </source>
</evidence>
<organism evidence="1">
    <name type="scientific">Rhizophora mucronata</name>
    <name type="common">Asiatic mangrove</name>
    <dbReference type="NCBI Taxonomy" id="61149"/>
    <lineage>
        <taxon>Eukaryota</taxon>
        <taxon>Viridiplantae</taxon>
        <taxon>Streptophyta</taxon>
        <taxon>Embryophyta</taxon>
        <taxon>Tracheophyta</taxon>
        <taxon>Spermatophyta</taxon>
        <taxon>Magnoliopsida</taxon>
        <taxon>eudicotyledons</taxon>
        <taxon>Gunneridae</taxon>
        <taxon>Pentapetalae</taxon>
        <taxon>rosids</taxon>
        <taxon>fabids</taxon>
        <taxon>Malpighiales</taxon>
        <taxon>Rhizophoraceae</taxon>
        <taxon>Rhizophora</taxon>
    </lineage>
</organism>
<reference evidence="1" key="1">
    <citation type="submission" date="2018-02" db="EMBL/GenBank/DDBJ databases">
        <title>Rhizophora mucronata_Transcriptome.</title>
        <authorList>
            <person name="Meera S.P."/>
            <person name="Sreeshan A."/>
            <person name="Augustine A."/>
        </authorList>
    </citation>
    <scope>NUCLEOTIDE SEQUENCE</scope>
    <source>
        <tissue evidence="1">Leaf</tissue>
    </source>
</reference>
<dbReference type="GO" id="GO:0016301">
    <property type="term" value="F:kinase activity"/>
    <property type="evidence" value="ECO:0007669"/>
    <property type="project" value="UniProtKB-KW"/>
</dbReference>
<name>A0A2P2J9R0_RHIMU</name>
<keyword evidence="1" id="KW-0418">Kinase</keyword>
<keyword evidence="1" id="KW-0808">Transferase</keyword>
<accession>A0A2P2J9R0</accession>
<dbReference type="EMBL" id="GGEC01009718">
    <property type="protein sequence ID" value="MBW90201.1"/>
    <property type="molecule type" value="Transcribed_RNA"/>
</dbReference>
<proteinExistence type="predicted"/>
<dbReference type="AlphaFoldDB" id="A0A2P2J9R0"/>